<dbReference type="CDD" id="cd04301">
    <property type="entry name" value="NAT_SF"/>
    <property type="match status" value="1"/>
</dbReference>
<dbReference type="InterPro" id="IPR016181">
    <property type="entry name" value="Acyl_CoA_acyltransferase"/>
</dbReference>
<gene>
    <name evidence="4" type="ordered locus">RPB_4489</name>
</gene>
<name>Q2IRI8_RHOP2</name>
<sequence length="166" mass="18713">MISKKMDARIKSGHDDCAHMTPFTLRPYRDADEDAAIDLWHRTWQLAYPAIDFDKRVDWWRARWRGELVPQAAIVVAEQDGALTGFVTIDASGYLDQLVVGPEQWGTGLAAALVDEAKRLSPREVTLKVNADNVRALKFYQRAGFITTGEEVNSSARPVLNMRWAP</sequence>
<evidence type="ECO:0000256" key="1">
    <source>
        <dbReference type="ARBA" id="ARBA00022679"/>
    </source>
</evidence>
<dbReference type="eggNOG" id="COG0456">
    <property type="taxonomic scope" value="Bacteria"/>
</dbReference>
<evidence type="ECO:0000256" key="2">
    <source>
        <dbReference type="ARBA" id="ARBA00023315"/>
    </source>
</evidence>
<dbReference type="STRING" id="316058.RPB_4489"/>
<proteinExistence type="predicted"/>
<dbReference type="GO" id="GO:0016747">
    <property type="term" value="F:acyltransferase activity, transferring groups other than amino-acyl groups"/>
    <property type="evidence" value="ECO:0007669"/>
    <property type="project" value="InterPro"/>
</dbReference>
<evidence type="ECO:0000313" key="4">
    <source>
        <dbReference type="EMBL" id="ABD09172.1"/>
    </source>
</evidence>
<dbReference type="AlphaFoldDB" id="Q2IRI8"/>
<dbReference type="KEGG" id="rpb:RPB_4489"/>
<dbReference type="EMBL" id="CP000250">
    <property type="protein sequence ID" value="ABD09172.1"/>
    <property type="molecule type" value="Genomic_DNA"/>
</dbReference>
<organism evidence="4 5">
    <name type="scientific">Rhodopseudomonas palustris (strain HaA2)</name>
    <dbReference type="NCBI Taxonomy" id="316058"/>
    <lineage>
        <taxon>Bacteria</taxon>
        <taxon>Pseudomonadati</taxon>
        <taxon>Pseudomonadota</taxon>
        <taxon>Alphaproteobacteria</taxon>
        <taxon>Hyphomicrobiales</taxon>
        <taxon>Nitrobacteraceae</taxon>
        <taxon>Rhodopseudomonas</taxon>
    </lineage>
</organism>
<protein>
    <submittedName>
        <fullName evidence="4">GCN5-related N-acetyltransferase</fullName>
    </submittedName>
</protein>
<dbReference type="PANTHER" id="PTHR43877">
    <property type="entry name" value="AMINOALKYLPHOSPHONATE N-ACETYLTRANSFERASE-RELATED-RELATED"/>
    <property type="match status" value="1"/>
</dbReference>
<reference evidence="4 5" key="1">
    <citation type="submission" date="2006-01" db="EMBL/GenBank/DDBJ databases">
        <title>Complete sequence of Rhodopseudomonas palustris HaA2.</title>
        <authorList>
            <consortium name="US DOE Joint Genome Institute"/>
            <person name="Copeland A."/>
            <person name="Lucas S."/>
            <person name="Lapidus A."/>
            <person name="Barry K."/>
            <person name="Detter J.C."/>
            <person name="Glavina T."/>
            <person name="Hammon N."/>
            <person name="Israni S."/>
            <person name="Pitluck S."/>
            <person name="Chain P."/>
            <person name="Malfatti S."/>
            <person name="Shin M."/>
            <person name="Vergez L."/>
            <person name="Schmutz J."/>
            <person name="Larimer F."/>
            <person name="Land M."/>
            <person name="Hauser L."/>
            <person name="Pelletier D.A."/>
            <person name="Kyrpides N."/>
            <person name="Anderson I."/>
            <person name="Oda Y."/>
            <person name="Harwood C.S."/>
            <person name="Richardson P."/>
        </authorList>
    </citation>
    <scope>NUCLEOTIDE SEQUENCE [LARGE SCALE GENOMIC DNA]</scope>
    <source>
        <strain evidence="4 5">HaA2</strain>
    </source>
</reference>
<keyword evidence="2" id="KW-0012">Acyltransferase</keyword>
<dbReference type="PROSITE" id="PS51186">
    <property type="entry name" value="GNAT"/>
    <property type="match status" value="1"/>
</dbReference>
<feature type="domain" description="N-acetyltransferase" evidence="3">
    <location>
        <begin position="23"/>
        <end position="166"/>
    </location>
</feature>
<dbReference type="Proteomes" id="UP000008809">
    <property type="component" value="Chromosome"/>
</dbReference>
<dbReference type="PANTHER" id="PTHR43877:SF2">
    <property type="entry name" value="AMINOALKYLPHOSPHONATE N-ACETYLTRANSFERASE-RELATED"/>
    <property type="match status" value="1"/>
</dbReference>
<dbReference type="InterPro" id="IPR050832">
    <property type="entry name" value="Bact_Acetyltransf"/>
</dbReference>
<dbReference type="Pfam" id="PF13673">
    <property type="entry name" value="Acetyltransf_10"/>
    <property type="match status" value="1"/>
</dbReference>
<dbReference type="InterPro" id="IPR000182">
    <property type="entry name" value="GNAT_dom"/>
</dbReference>
<evidence type="ECO:0000313" key="5">
    <source>
        <dbReference type="Proteomes" id="UP000008809"/>
    </source>
</evidence>
<keyword evidence="5" id="KW-1185">Reference proteome</keyword>
<evidence type="ECO:0000259" key="3">
    <source>
        <dbReference type="PROSITE" id="PS51186"/>
    </source>
</evidence>
<keyword evidence="1 4" id="KW-0808">Transferase</keyword>
<dbReference type="Gene3D" id="3.40.630.30">
    <property type="match status" value="1"/>
</dbReference>
<accession>Q2IRI8</accession>
<dbReference type="SUPFAM" id="SSF55729">
    <property type="entry name" value="Acyl-CoA N-acyltransferases (Nat)"/>
    <property type="match status" value="1"/>
</dbReference>
<dbReference type="HOGENOM" id="CLU_013985_18_7_5"/>